<dbReference type="AlphaFoldDB" id="A0A7S9LRW1"/>
<proteinExistence type="predicted"/>
<protein>
    <submittedName>
        <fullName evidence="1">Uncharacterized protein</fullName>
    </submittedName>
</protein>
<evidence type="ECO:0000313" key="2">
    <source>
        <dbReference type="Proteomes" id="UP000594800"/>
    </source>
</evidence>
<sequence>MSAIAVAHFPSADGYARPPLPTPESWLAVLPMLRLAALRCRAHRRIDPWQACSFLSPATPLESYVDGVLLLLEDGLGRRPVFHAPAAAENSFDESWLLRLLERQIAGDAASVEMLLRSRIRPAELRRMGFLLRGLAERLAALQ</sequence>
<dbReference type="RefSeq" id="WP_196103373.1">
    <property type="nucleotide sequence ID" value="NZ_CP064942.1"/>
</dbReference>
<organism evidence="1 2">
    <name type="scientific">Pontivivens ytuae</name>
    <dbReference type="NCBI Taxonomy" id="2789856"/>
    <lineage>
        <taxon>Bacteria</taxon>
        <taxon>Pseudomonadati</taxon>
        <taxon>Pseudomonadota</taxon>
        <taxon>Alphaproteobacteria</taxon>
        <taxon>Rhodobacterales</taxon>
        <taxon>Paracoccaceae</taxon>
        <taxon>Pontivivens</taxon>
    </lineage>
</organism>
<reference evidence="1 2" key="1">
    <citation type="submission" date="2020-11" db="EMBL/GenBank/DDBJ databases">
        <title>Description of Pontivivens ytuae sp. nov. isolated from deep sea sediment of Mariana Trench.</title>
        <authorList>
            <person name="Wang Z."/>
            <person name="Sun Q.-L."/>
            <person name="Xu X.-D."/>
            <person name="Tang Y.-Z."/>
            <person name="Zhang J."/>
        </authorList>
    </citation>
    <scope>NUCLEOTIDE SEQUENCE [LARGE SCALE GENOMIC DNA]</scope>
    <source>
        <strain evidence="1 2">MT2928</strain>
    </source>
</reference>
<name>A0A7S9LRW1_9RHOB</name>
<keyword evidence="2" id="KW-1185">Reference proteome</keyword>
<gene>
    <name evidence="1" type="ORF">I0K15_20740</name>
</gene>
<dbReference type="KEGG" id="poz:I0K15_20740"/>
<evidence type="ECO:0000313" key="1">
    <source>
        <dbReference type="EMBL" id="QPH54164.1"/>
    </source>
</evidence>
<accession>A0A7S9LRW1</accession>
<dbReference type="Proteomes" id="UP000594800">
    <property type="component" value="Chromosome"/>
</dbReference>
<dbReference type="EMBL" id="CP064942">
    <property type="protein sequence ID" value="QPH54164.1"/>
    <property type="molecule type" value="Genomic_DNA"/>
</dbReference>